<accession>A0A5J6QYN8</accession>
<dbReference type="PANTHER" id="PTHR11895">
    <property type="entry name" value="TRANSAMIDASE"/>
    <property type="match status" value="1"/>
</dbReference>
<dbReference type="SUPFAM" id="SSF75304">
    <property type="entry name" value="Amidase signature (AS) enzymes"/>
    <property type="match status" value="1"/>
</dbReference>
<proteinExistence type="predicted"/>
<evidence type="ECO:0000313" key="3">
    <source>
        <dbReference type="Proteomes" id="UP000327179"/>
    </source>
</evidence>
<gene>
    <name evidence="2" type="ORF">FXN65_22150</name>
</gene>
<dbReference type="EMBL" id="CP043311">
    <property type="protein sequence ID" value="QEY65849.1"/>
    <property type="molecule type" value="Genomic_DNA"/>
</dbReference>
<dbReference type="InterPro" id="IPR036928">
    <property type="entry name" value="AS_sf"/>
</dbReference>
<dbReference type="NCBIfam" id="NF005686">
    <property type="entry name" value="PRK07486.1"/>
    <property type="match status" value="1"/>
</dbReference>
<feature type="domain" description="Amidase" evidence="1">
    <location>
        <begin position="56"/>
        <end position="485"/>
    </location>
</feature>
<dbReference type="PANTHER" id="PTHR11895:SF76">
    <property type="entry name" value="INDOLEACETAMIDE HYDROLASE"/>
    <property type="match status" value="1"/>
</dbReference>
<dbReference type="InterPro" id="IPR000120">
    <property type="entry name" value="Amidase"/>
</dbReference>
<dbReference type="Proteomes" id="UP000327179">
    <property type="component" value="Chromosome"/>
</dbReference>
<evidence type="ECO:0000259" key="1">
    <source>
        <dbReference type="Pfam" id="PF01425"/>
    </source>
</evidence>
<dbReference type="Pfam" id="PF01425">
    <property type="entry name" value="Amidase"/>
    <property type="match status" value="1"/>
</dbReference>
<dbReference type="Gene3D" id="3.90.1300.10">
    <property type="entry name" value="Amidase signature (AS) domain"/>
    <property type="match status" value="1"/>
</dbReference>
<evidence type="ECO:0000313" key="2">
    <source>
        <dbReference type="EMBL" id="QEY65849.1"/>
    </source>
</evidence>
<dbReference type="KEGG" id="plal:FXN65_22150"/>
<sequence>MLGSAAFGGAIGSLFPASSKAAPAAAADVIPADIVAMDAVTLSRAIKARQVSCRETMTAYLTQIERLNPKVNAIVSLQDGDALLKQAEERDRQLARGQYLGWMHGMPHAVKDLAATAGIRTTYGSPLFKDYVPKHDEIYVERIKGQGAIVIGKTNVPEFGMGSNSYNQVFGITRNAYDQSRIAGGSSGGAGVALALRLVPVADGSDMMGSLRNPAAFNNVFGFRPSAGCVPSGPSKELFLGDLATNGPMGRTVTDLAMLLSIQAGHDPRSPLSIQQDPARFAEPLKRDFRDTRIGWLGDFNGYLPMEEGVLELCRGSLNAFEAIGCKVEDAELNFAPQRLWQAWLTLRHSLAAGEAEAFPDPKLRALMKPELLWEIDSGKNISARELYKASVERSAWYQAICELFKRYDYLVLPTAQVFPFDASVHWPKSIAGKAMDTYHRWMEVVIPASLAGCPAMSVPAGFNAEGLPMGVQIIGKREADLAVLQLAYAYEQETQWVRRVPPALLKV</sequence>
<name>A0A5J6QYN8_9GAMM</name>
<protein>
    <submittedName>
        <fullName evidence="2">Amidase</fullName>
    </submittedName>
</protein>
<reference evidence="2 3" key="1">
    <citation type="submission" date="2019-08" db="EMBL/GenBank/DDBJ databases">
        <title>Whole-genome Sequencing of e-waste polymer degrading bacterium Pseudomonas sp. strain PE08.</title>
        <authorList>
            <person name="Kirdat K."/>
            <person name="Debbarma P."/>
            <person name="Narawade N."/>
            <person name="Suyal D."/>
            <person name="Thorat V."/>
            <person name="Shouche Y."/>
            <person name="Goel R."/>
            <person name="Yadav A."/>
        </authorList>
    </citation>
    <scope>NUCLEOTIDE SEQUENCE [LARGE SCALE GENOMIC DNA]</scope>
    <source>
        <strain evidence="2 3">PE08</strain>
    </source>
</reference>
<dbReference type="GO" id="GO:0003824">
    <property type="term" value="F:catalytic activity"/>
    <property type="evidence" value="ECO:0007669"/>
    <property type="project" value="InterPro"/>
</dbReference>
<dbReference type="AlphaFoldDB" id="A0A5J6QYN8"/>
<dbReference type="InterPro" id="IPR023631">
    <property type="entry name" value="Amidase_dom"/>
</dbReference>
<keyword evidence="3" id="KW-1185">Reference proteome</keyword>
<organism evidence="2 3">
    <name type="scientific">Metapseudomonas lalkuanensis</name>
    <dbReference type="NCBI Taxonomy" id="2604832"/>
    <lineage>
        <taxon>Bacteria</taxon>
        <taxon>Pseudomonadati</taxon>
        <taxon>Pseudomonadota</taxon>
        <taxon>Gammaproteobacteria</taxon>
        <taxon>Pseudomonadales</taxon>
        <taxon>Pseudomonadaceae</taxon>
        <taxon>Metapseudomonas</taxon>
    </lineage>
</organism>